<dbReference type="InterPro" id="IPR018702">
    <property type="entry name" value="DUF2207"/>
</dbReference>
<feature type="transmembrane region" description="Helical" evidence="2">
    <location>
        <begin position="460"/>
        <end position="482"/>
    </location>
</feature>
<feature type="domain" description="DUF2207" evidence="3">
    <location>
        <begin position="70"/>
        <end position="260"/>
    </location>
</feature>
<comment type="caution">
    <text evidence="5">The sequence shown here is derived from an EMBL/GenBank/DDBJ whole genome shotgun (WGS) entry which is preliminary data.</text>
</comment>
<evidence type="ECO:0000259" key="4">
    <source>
        <dbReference type="Pfam" id="PF20990"/>
    </source>
</evidence>
<keyword evidence="2" id="KW-1133">Transmembrane helix</keyword>
<evidence type="ECO:0000259" key="3">
    <source>
        <dbReference type="Pfam" id="PF09972"/>
    </source>
</evidence>
<feature type="non-terminal residue" evidence="5">
    <location>
        <position position="713"/>
    </location>
</feature>
<feature type="region of interest" description="Disordered" evidence="1">
    <location>
        <begin position="690"/>
        <end position="713"/>
    </location>
</feature>
<keyword evidence="2" id="KW-0472">Membrane</keyword>
<gene>
    <name evidence="5" type="ORF">F4X14_14375</name>
</gene>
<reference evidence="5" key="1">
    <citation type="submission" date="2019-09" db="EMBL/GenBank/DDBJ databases">
        <title>Characterisation of the sponge microbiome using genome-centric metagenomics.</title>
        <authorList>
            <person name="Engelberts J.P."/>
            <person name="Robbins S.J."/>
            <person name="De Goeij J.M."/>
            <person name="Aranda M."/>
            <person name="Bell S.C."/>
            <person name="Webster N.S."/>
        </authorList>
    </citation>
    <scope>NUCLEOTIDE SEQUENCE</scope>
    <source>
        <strain evidence="5">SB0661_bin_32</strain>
    </source>
</reference>
<evidence type="ECO:0000256" key="1">
    <source>
        <dbReference type="SAM" id="MobiDB-lite"/>
    </source>
</evidence>
<feature type="transmembrane region" description="Helical" evidence="2">
    <location>
        <begin position="488"/>
        <end position="506"/>
    </location>
</feature>
<evidence type="ECO:0000313" key="5">
    <source>
        <dbReference type="EMBL" id="MYC96145.1"/>
    </source>
</evidence>
<keyword evidence="2" id="KW-0812">Transmembrane</keyword>
<organism evidence="5">
    <name type="scientific">Caldilineaceae bacterium SB0661_bin_32</name>
    <dbReference type="NCBI Taxonomy" id="2605255"/>
    <lineage>
        <taxon>Bacteria</taxon>
        <taxon>Bacillati</taxon>
        <taxon>Chloroflexota</taxon>
        <taxon>Caldilineae</taxon>
        <taxon>Caldilineales</taxon>
        <taxon>Caldilineaceae</taxon>
    </lineage>
</organism>
<feature type="transmembrane region" description="Helical" evidence="2">
    <location>
        <begin position="41"/>
        <end position="61"/>
    </location>
</feature>
<dbReference type="EMBL" id="VXMH01000074">
    <property type="protein sequence ID" value="MYC96145.1"/>
    <property type="molecule type" value="Genomic_DNA"/>
</dbReference>
<feature type="domain" description="Predicted membrane protein YciQ-like C-terminal" evidence="4">
    <location>
        <begin position="333"/>
        <end position="567"/>
    </location>
</feature>
<protein>
    <submittedName>
        <fullName evidence="5">DUF2207 domain-containing protein</fullName>
    </submittedName>
</protein>
<dbReference type="AlphaFoldDB" id="A0A6B1DA17"/>
<evidence type="ECO:0000256" key="2">
    <source>
        <dbReference type="SAM" id="Phobius"/>
    </source>
</evidence>
<name>A0A6B1DA17_9CHLR</name>
<dbReference type="Pfam" id="PF20990">
    <property type="entry name" value="DUF2207_C"/>
    <property type="match status" value="1"/>
</dbReference>
<dbReference type="Pfam" id="PF09972">
    <property type="entry name" value="DUF2207"/>
    <property type="match status" value="1"/>
</dbReference>
<feature type="region of interest" description="Disordered" evidence="1">
    <location>
        <begin position="603"/>
        <end position="632"/>
    </location>
</feature>
<feature type="compositionally biased region" description="Gly residues" evidence="1">
    <location>
        <begin position="605"/>
        <end position="615"/>
    </location>
</feature>
<proteinExistence type="predicted"/>
<feature type="transmembrane region" description="Helical" evidence="2">
    <location>
        <begin position="293"/>
        <end position="321"/>
    </location>
</feature>
<dbReference type="InterPro" id="IPR048389">
    <property type="entry name" value="YciQ-like_C"/>
</dbReference>
<accession>A0A6B1DA17</accession>
<sequence length="713" mass="77156">MLSYRLSQRILASNREPTMRAGGRSVGLAITTISARLSARLLTRAAVLLGVLLILQAYPAFAQEKSLLWDRFDVDIIIRRDGAFEVTEHQTIRFTRGTFTFGFREIPTRYISSIDSWTLTDASGNRYRLADSGKEPYTFTVADKGPRYVVYWYFPPTFNRSETYTLAYTVRGGLRYYEGGDQLWWQAIYGDRSFPVQAGRVNVVAPAAIQEWAAYTNNGAAWEDARSVASASRLESGREIAYVIDGSLAPGQAFEVRVEFTPGVVAGEPQPWQIRADAEAAAREAELSFRARWGPVLTLLFGALGLFFLLGGPAALYLLWYRLGRDKPVDMVADYLPEPPDDLAPGVVGTLLDEQADMQDIIATLVDLAQRKVISITEEKSGKFMVARDFTYRYENRELPVSTFERLLLDSLFDVNGVARLSELKNRFYKELPALKKALYHEVTEQGFFDRSPEKVRNQYGCLGVCLLVLAGLAGLGLWTLFSGLTGAAVLPGIGLAATALGFLLLSRFMPRKTDAGAELAARWQAFKSYLRDIDRYSDLEEQKELWDRWLPYAIAFGVDSQYIRKFEAVDAPAPGWYIPDPTMYGPYRRWYYGPGPVGQPLRPAGGGARAGGETPGMPSGSPAGGGLGDVSRGLGSSLAGMSAGLGALLTSTGATMASRPGSSSTAGGGWSGGGGFSGGGGLGGGGGGGGGGGFGMDLNAPVFRPLSGRPAA</sequence>